<protein>
    <submittedName>
        <fullName evidence="1">Thioredoxin family protein</fullName>
    </submittedName>
</protein>
<dbReference type="Gene3D" id="3.40.30.10">
    <property type="entry name" value="Glutaredoxin"/>
    <property type="match status" value="1"/>
</dbReference>
<evidence type="ECO:0000313" key="2">
    <source>
        <dbReference type="Proteomes" id="UP000542342"/>
    </source>
</evidence>
<name>A0A7V9ABQ9_9BACT</name>
<comment type="caution">
    <text evidence="1">The sequence shown here is derived from an EMBL/GenBank/DDBJ whole genome shotgun (WGS) entry which is preliminary data.</text>
</comment>
<organism evidence="1 2">
    <name type="scientific">Thermogemmata fonticola</name>
    <dbReference type="NCBI Taxonomy" id="2755323"/>
    <lineage>
        <taxon>Bacteria</taxon>
        <taxon>Pseudomonadati</taxon>
        <taxon>Planctomycetota</taxon>
        <taxon>Planctomycetia</taxon>
        <taxon>Gemmatales</taxon>
        <taxon>Gemmataceae</taxon>
        <taxon>Thermogemmata</taxon>
    </lineage>
</organism>
<accession>A0A7V9ABQ9</accession>
<proteinExistence type="predicted"/>
<keyword evidence="2" id="KW-1185">Reference proteome</keyword>
<dbReference type="CDD" id="cd02947">
    <property type="entry name" value="TRX_family"/>
    <property type="match status" value="1"/>
</dbReference>
<dbReference type="AlphaFoldDB" id="A0A7V9ABQ9"/>
<dbReference type="Pfam" id="PF14595">
    <property type="entry name" value="Thioredoxin_9"/>
    <property type="match status" value="1"/>
</dbReference>
<dbReference type="Proteomes" id="UP000542342">
    <property type="component" value="Unassembled WGS sequence"/>
</dbReference>
<dbReference type="RefSeq" id="WP_194537928.1">
    <property type="nucleotide sequence ID" value="NZ_JACEFB010000006.1"/>
</dbReference>
<dbReference type="EMBL" id="JACEFB010000006">
    <property type="protein sequence ID" value="MBA2226491.1"/>
    <property type="molecule type" value="Genomic_DNA"/>
</dbReference>
<gene>
    <name evidence="1" type="ORF">H0921_10000</name>
</gene>
<dbReference type="InterPro" id="IPR036249">
    <property type="entry name" value="Thioredoxin-like_sf"/>
</dbReference>
<evidence type="ECO:0000313" key="1">
    <source>
        <dbReference type="EMBL" id="MBA2226491.1"/>
    </source>
</evidence>
<reference evidence="1 2" key="1">
    <citation type="submission" date="2020-07" db="EMBL/GenBank/DDBJ databases">
        <title>Thermogemmata thermophila gen. nov., sp. nov., a novel moderate thermophilic planctomycete from a Kamchatka hot spring.</title>
        <authorList>
            <person name="Elcheninov A.G."/>
            <person name="Podosokorskaya O.A."/>
            <person name="Kovaleva O.L."/>
            <person name="Novikov A."/>
            <person name="Bonch-Osmolovskaya E.A."/>
            <person name="Toshchakov S.V."/>
            <person name="Kublanov I.V."/>
        </authorList>
    </citation>
    <scope>NUCLEOTIDE SEQUENCE [LARGE SCALE GENOMIC DNA]</scope>
    <source>
        <strain evidence="1 2">2918</strain>
    </source>
</reference>
<sequence length="186" mass="21507">MNLFDKFSLALPLQEYLQHYGTDTDRQKWQRMAELIQLTDEQQQLLRSFRRQMNVLVLAGAWCGDCVNQCPIFERFAEVAPVIVTRYLDRDAHPDVQEALLINGGRRVPVVVFFSEDGYEVARYGDRTLSRYRQLAGELRGVGCPTGLAPTDDPALGQVVQDWLNEFERVQWILRLSPRLRQKHGD</sequence>
<dbReference type="SUPFAM" id="SSF52833">
    <property type="entry name" value="Thioredoxin-like"/>
    <property type="match status" value="1"/>
</dbReference>